<dbReference type="Gene3D" id="3.40.605.10">
    <property type="entry name" value="Aldehyde Dehydrogenase, Chain A, domain 1"/>
    <property type="match status" value="1"/>
</dbReference>
<comment type="caution">
    <text evidence="2">The sequence shown here is derived from an EMBL/GenBank/DDBJ whole genome shotgun (WGS) entry which is preliminary data.</text>
</comment>
<feature type="domain" description="Aldehyde dehydrogenase" evidence="1">
    <location>
        <begin position="222"/>
        <end position="490"/>
    </location>
</feature>
<dbReference type="Gene3D" id="3.40.309.10">
    <property type="entry name" value="Aldehyde Dehydrogenase, Chain A, domain 2"/>
    <property type="match status" value="1"/>
</dbReference>
<dbReference type="InterPro" id="IPR016161">
    <property type="entry name" value="Ald_DH/histidinol_DH"/>
</dbReference>
<dbReference type="InterPro" id="IPR015590">
    <property type="entry name" value="Aldehyde_DH_dom"/>
</dbReference>
<organism evidence="2 3">
    <name type="scientific">Prorocentrum cordatum</name>
    <dbReference type="NCBI Taxonomy" id="2364126"/>
    <lineage>
        <taxon>Eukaryota</taxon>
        <taxon>Sar</taxon>
        <taxon>Alveolata</taxon>
        <taxon>Dinophyceae</taxon>
        <taxon>Prorocentrales</taxon>
        <taxon>Prorocentraceae</taxon>
        <taxon>Prorocentrum</taxon>
    </lineage>
</organism>
<evidence type="ECO:0000313" key="2">
    <source>
        <dbReference type="EMBL" id="CAK0793845.1"/>
    </source>
</evidence>
<dbReference type="InterPro" id="IPR016163">
    <property type="entry name" value="Ald_DH_C"/>
</dbReference>
<evidence type="ECO:0000313" key="3">
    <source>
        <dbReference type="Proteomes" id="UP001189429"/>
    </source>
</evidence>
<dbReference type="Proteomes" id="UP001189429">
    <property type="component" value="Unassembled WGS sequence"/>
</dbReference>
<name>A0ABN9PLC5_9DINO</name>
<dbReference type="SUPFAM" id="SSF53720">
    <property type="entry name" value="ALDH-like"/>
    <property type="match status" value="1"/>
</dbReference>
<dbReference type="EMBL" id="CAUYUJ010001036">
    <property type="protein sequence ID" value="CAK0793845.1"/>
    <property type="molecule type" value="Genomic_DNA"/>
</dbReference>
<dbReference type="Pfam" id="PF00171">
    <property type="entry name" value="Aldedh"/>
    <property type="match status" value="1"/>
</dbReference>
<evidence type="ECO:0000259" key="1">
    <source>
        <dbReference type="Pfam" id="PF00171"/>
    </source>
</evidence>
<sequence>MSTPAENTCKALPERVGGQIAALAANAGRWHAMADAERAAVVRACRVQLGTLDNDWVAENMRCLGLEPSQADAYNIQNMDPFIFTSAIADRLDKIAERLEGKLKVPERDRQLPRDGPCIYKMGATGAGFKGVELELWANPGGDDTEPSTADAPGVGVVLGAGNQNFLTVNDVLELAFIHKKCVFLKEHPLRDFMDAPFKHLLAPLAASGAYEQCLDSQLAGAHSALVTHPSVTHVHMTGSGATHDRVRSALEAAGRENHVLFTSELGCVTPWIVCPGTEEQWQQSDIERHAAMLTGAFKSNCSMNCISPKVLVLPPEAVWPQRPQFLAALKQSLARTSQPPPFYPGAHQRYAAFEKEYPDAEKIEAPPSQTPGCGLEAAEYRSLGQDITILPSLLVDVGTIGEAGCRKYALQTEAFAPVLAIATVACSDPKEFPLAAARAVNEHVFGNLGCNVIYPDRRDETLDEMIRTLNYGIVSVNHWVALNYANPLGVWGGAPGSYKASAPASGLGFLGNLAQVPRPLRGVSLAAFGNKDIVMDKPMPSLLADILQVVIAKKPLAVLRIVGILVRRLCSLLSAAPPPRRR</sequence>
<proteinExistence type="predicted"/>
<keyword evidence="3" id="KW-1185">Reference proteome</keyword>
<gene>
    <name evidence="2" type="ORF">PCOR1329_LOCUS4000</name>
</gene>
<protein>
    <recommendedName>
        <fullName evidence="1">Aldehyde dehydrogenase domain-containing protein</fullName>
    </recommendedName>
</protein>
<reference evidence="2" key="1">
    <citation type="submission" date="2023-10" db="EMBL/GenBank/DDBJ databases">
        <authorList>
            <person name="Chen Y."/>
            <person name="Shah S."/>
            <person name="Dougan E. K."/>
            <person name="Thang M."/>
            <person name="Chan C."/>
        </authorList>
    </citation>
    <scope>NUCLEOTIDE SEQUENCE [LARGE SCALE GENOMIC DNA]</scope>
</reference>
<dbReference type="InterPro" id="IPR016162">
    <property type="entry name" value="Ald_DH_N"/>
</dbReference>
<accession>A0ABN9PLC5</accession>